<name>A0ABP4XHY7_9MICO</name>
<sequence length="116" mass="12011">MTSPVHRPAPGLGSPGPGAVVSAPFAWPAEVDAELTRVGRRWAQLDLARAAGSALAVHALASRYADLVHPDHPLPDLGPAVVVDQLRVVTYDALATDALDPALAAADLATLRRSLP</sequence>
<gene>
    <name evidence="1" type="ORF">GCM10009810_36820</name>
</gene>
<evidence type="ECO:0000313" key="1">
    <source>
        <dbReference type="EMBL" id="GAA1776358.1"/>
    </source>
</evidence>
<accession>A0ABP4XHY7</accession>
<dbReference type="EMBL" id="BAAAPN010000105">
    <property type="protein sequence ID" value="GAA1776358.1"/>
    <property type="molecule type" value="Genomic_DNA"/>
</dbReference>
<keyword evidence="2" id="KW-1185">Reference proteome</keyword>
<dbReference type="Proteomes" id="UP001501475">
    <property type="component" value="Unassembled WGS sequence"/>
</dbReference>
<reference evidence="2" key="1">
    <citation type="journal article" date="2019" name="Int. J. Syst. Evol. Microbiol.">
        <title>The Global Catalogue of Microorganisms (GCM) 10K type strain sequencing project: providing services to taxonomists for standard genome sequencing and annotation.</title>
        <authorList>
            <consortium name="The Broad Institute Genomics Platform"/>
            <consortium name="The Broad Institute Genome Sequencing Center for Infectious Disease"/>
            <person name="Wu L."/>
            <person name="Ma J."/>
        </authorList>
    </citation>
    <scope>NUCLEOTIDE SEQUENCE [LARGE SCALE GENOMIC DNA]</scope>
    <source>
        <strain evidence="2">JCM 15591</strain>
    </source>
</reference>
<organism evidence="1 2">
    <name type="scientific">Nostocoides vanveenii</name>
    <dbReference type="NCBI Taxonomy" id="330835"/>
    <lineage>
        <taxon>Bacteria</taxon>
        <taxon>Bacillati</taxon>
        <taxon>Actinomycetota</taxon>
        <taxon>Actinomycetes</taxon>
        <taxon>Micrococcales</taxon>
        <taxon>Intrasporangiaceae</taxon>
        <taxon>Nostocoides</taxon>
    </lineage>
</organism>
<comment type="caution">
    <text evidence="1">The sequence shown here is derived from an EMBL/GenBank/DDBJ whole genome shotgun (WGS) entry which is preliminary data.</text>
</comment>
<proteinExistence type="predicted"/>
<evidence type="ECO:0000313" key="2">
    <source>
        <dbReference type="Proteomes" id="UP001501475"/>
    </source>
</evidence>
<protein>
    <submittedName>
        <fullName evidence="1">Uncharacterized protein</fullName>
    </submittedName>
</protein>